<dbReference type="EMBL" id="CZBI01000004">
    <property type="protein sequence ID" value="CUQ22625.1"/>
    <property type="molecule type" value="Genomic_DNA"/>
</dbReference>
<accession>A0A174USG6</accession>
<gene>
    <name evidence="1" type="ORF">ERS852557_03070</name>
</gene>
<reference evidence="1 2" key="1">
    <citation type="submission" date="2015-09" db="EMBL/GenBank/DDBJ databases">
        <authorList>
            <consortium name="Pathogen Informatics"/>
        </authorList>
    </citation>
    <scope>NUCLEOTIDE SEQUENCE [LARGE SCALE GENOMIC DNA]</scope>
    <source>
        <strain evidence="1 2">2789STDY5834945</strain>
    </source>
</reference>
<evidence type="ECO:0000313" key="1">
    <source>
        <dbReference type="EMBL" id="CUQ22625.1"/>
    </source>
</evidence>
<evidence type="ECO:0000313" key="2">
    <source>
        <dbReference type="Proteomes" id="UP000095541"/>
    </source>
</evidence>
<proteinExistence type="predicted"/>
<protein>
    <submittedName>
        <fullName evidence="1">Uncharacterized protein</fullName>
    </submittedName>
</protein>
<organism evidence="1 2">
    <name type="scientific">Bacteroides thetaiotaomicron</name>
    <dbReference type="NCBI Taxonomy" id="818"/>
    <lineage>
        <taxon>Bacteria</taxon>
        <taxon>Pseudomonadati</taxon>
        <taxon>Bacteroidota</taxon>
        <taxon>Bacteroidia</taxon>
        <taxon>Bacteroidales</taxon>
        <taxon>Bacteroidaceae</taxon>
        <taxon>Bacteroides</taxon>
    </lineage>
</organism>
<sequence length="66" mass="7759">MIMEKVEIKIDDYHVITLQHNKRDKFIGLELYNVPQEEITQLISLLQYLEKAAPVVKGISDCWIDE</sequence>
<name>A0A174USG6_BACT4</name>
<dbReference type="Proteomes" id="UP000095541">
    <property type="component" value="Unassembled WGS sequence"/>
</dbReference>
<dbReference type="AlphaFoldDB" id="A0A174USG6"/>